<sequence>MVISGYGTCWELTEFPILWLKWKIVERGIRTGGERKVKVSYMIKSMRPEIDATGPYKGQLVPLPKTLNTGYRLVLFPGGMINLSQDANKTQDLMRLYCYGGLGTWTNLLIKFHYSLPDVDPKMIKTSY</sequence>
<accession>A0AAN9MAB4</accession>
<proteinExistence type="predicted"/>
<organism evidence="1 2">
    <name type="scientific">Canavalia gladiata</name>
    <name type="common">Sword bean</name>
    <name type="synonym">Dolichos gladiatus</name>
    <dbReference type="NCBI Taxonomy" id="3824"/>
    <lineage>
        <taxon>Eukaryota</taxon>
        <taxon>Viridiplantae</taxon>
        <taxon>Streptophyta</taxon>
        <taxon>Embryophyta</taxon>
        <taxon>Tracheophyta</taxon>
        <taxon>Spermatophyta</taxon>
        <taxon>Magnoliopsida</taxon>
        <taxon>eudicotyledons</taxon>
        <taxon>Gunneridae</taxon>
        <taxon>Pentapetalae</taxon>
        <taxon>rosids</taxon>
        <taxon>fabids</taxon>
        <taxon>Fabales</taxon>
        <taxon>Fabaceae</taxon>
        <taxon>Papilionoideae</taxon>
        <taxon>50 kb inversion clade</taxon>
        <taxon>NPAAA clade</taxon>
        <taxon>indigoferoid/millettioid clade</taxon>
        <taxon>Phaseoleae</taxon>
        <taxon>Canavalia</taxon>
    </lineage>
</organism>
<keyword evidence="2" id="KW-1185">Reference proteome</keyword>
<dbReference type="AlphaFoldDB" id="A0AAN9MAB4"/>
<protein>
    <submittedName>
        <fullName evidence="1">Uncharacterized protein</fullName>
    </submittedName>
</protein>
<reference evidence="1 2" key="1">
    <citation type="submission" date="2024-01" db="EMBL/GenBank/DDBJ databases">
        <title>The genomes of 5 underutilized Papilionoideae crops provide insights into root nodulation and disease resistanc.</title>
        <authorList>
            <person name="Jiang F."/>
        </authorList>
    </citation>
    <scope>NUCLEOTIDE SEQUENCE [LARGE SCALE GENOMIC DNA]</scope>
    <source>
        <strain evidence="1">LVBAO_FW01</strain>
        <tissue evidence="1">Leaves</tissue>
    </source>
</reference>
<gene>
    <name evidence="1" type="ORF">VNO77_08842</name>
</gene>
<evidence type="ECO:0000313" key="1">
    <source>
        <dbReference type="EMBL" id="KAK7350336.1"/>
    </source>
</evidence>
<dbReference type="Proteomes" id="UP001367508">
    <property type="component" value="Unassembled WGS sequence"/>
</dbReference>
<dbReference type="EMBL" id="JAYMYQ010000002">
    <property type="protein sequence ID" value="KAK7350336.1"/>
    <property type="molecule type" value="Genomic_DNA"/>
</dbReference>
<evidence type="ECO:0000313" key="2">
    <source>
        <dbReference type="Proteomes" id="UP001367508"/>
    </source>
</evidence>
<name>A0AAN9MAB4_CANGL</name>
<comment type="caution">
    <text evidence="1">The sequence shown here is derived from an EMBL/GenBank/DDBJ whole genome shotgun (WGS) entry which is preliminary data.</text>
</comment>